<feature type="transmembrane region" description="Helical" evidence="2">
    <location>
        <begin position="199"/>
        <end position="220"/>
    </location>
</feature>
<evidence type="ECO:0000256" key="1">
    <source>
        <dbReference type="SAM" id="MobiDB-lite"/>
    </source>
</evidence>
<dbReference type="RefSeq" id="WP_105335142.1">
    <property type="nucleotide sequence ID" value="NZ_PUHZ01000010.1"/>
</dbReference>
<keyword evidence="2" id="KW-1133">Transmembrane helix</keyword>
<dbReference type="AlphaFoldDB" id="A0A2S8GP89"/>
<dbReference type="EMBL" id="PUHZ01000010">
    <property type="protein sequence ID" value="PQO46171.1"/>
    <property type="molecule type" value="Genomic_DNA"/>
</dbReference>
<feature type="transmembrane region" description="Helical" evidence="2">
    <location>
        <begin position="232"/>
        <end position="253"/>
    </location>
</feature>
<protein>
    <submittedName>
        <fullName evidence="3">Uncharacterized protein</fullName>
    </submittedName>
</protein>
<dbReference type="Proteomes" id="UP000237819">
    <property type="component" value="Unassembled WGS sequence"/>
</dbReference>
<sequence>MNSPGSPHDDVEVHDDVPPEGLSGERLEAWYRKYESLTPEQRQRIQENKDSRLATNVFLVILVLVSLGNFFIPLFGLFLASILGIWLVIGRGSVFERYASAGVALILWNIPMERHVHGDSAFLDNTRLACLTMCTLLAAGLTYGAALVLARVYRAPSRLAQFSILELAGTILAIGLAAAMMRSGVAEFLGRSTWNRFDLFNLVSSVVISVNTVLISLPMLVPKRFRNDTLSYGSLGIVLVATPIGEGNIFSAWLSLPLLPVLLVTVIAHVVAGLVIWLIMFLLEEAGAFREPSSTALASTIANDQLDEMA</sequence>
<name>A0A2S8GP89_9BACT</name>
<reference evidence="3 4" key="1">
    <citation type="submission" date="2018-02" db="EMBL/GenBank/DDBJ databases">
        <title>Comparative genomes isolates from brazilian mangrove.</title>
        <authorList>
            <person name="Araujo J.E."/>
            <person name="Taketani R.G."/>
            <person name="Silva M.C.P."/>
            <person name="Loureco M.V."/>
            <person name="Andreote F.D."/>
        </authorList>
    </citation>
    <scope>NUCLEOTIDE SEQUENCE [LARGE SCALE GENOMIC DNA]</scope>
    <source>
        <strain evidence="3 4">Nap-Phe MGV</strain>
    </source>
</reference>
<organism evidence="3 4">
    <name type="scientific">Blastopirellula marina</name>
    <dbReference type="NCBI Taxonomy" id="124"/>
    <lineage>
        <taxon>Bacteria</taxon>
        <taxon>Pseudomonadati</taxon>
        <taxon>Planctomycetota</taxon>
        <taxon>Planctomycetia</taxon>
        <taxon>Pirellulales</taxon>
        <taxon>Pirellulaceae</taxon>
        <taxon>Blastopirellula</taxon>
    </lineage>
</organism>
<feature type="compositionally biased region" description="Basic and acidic residues" evidence="1">
    <location>
        <begin position="7"/>
        <end position="22"/>
    </location>
</feature>
<feature type="transmembrane region" description="Helical" evidence="2">
    <location>
        <begin position="57"/>
        <end position="89"/>
    </location>
</feature>
<feature type="transmembrane region" description="Helical" evidence="2">
    <location>
        <begin position="259"/>
        <end position="283"/>
    </location>
</feature>
<gene>
    <name evidence="3" type="ORF">C5Y93_09275</name>
</gene>
<keyword evidence="2" id="KW-0812">Transmembrane</keyword>
<feature type="transmembrane region" description="Helical" evidence="2">
    <location>
        <begin position="162"/>
        <end position="179"/>
    </location>
</feature>
<keyword evidence="2" id="KW-0472">Membrane</keyword>
<accession>A0A2S8GP89</accession>
<evidence type="ECO:0000313" key="4">
    <source>
        <dbReference type="Proteomes" id="UP000237819"/>
    </source>
</evidence>
<comment type="caution">
    <text evidence="3">The sequence shown here is derived from an EMBL/GenBank/DDBJ whole genome shotgun (WGS) entry which is preliminary data.</text>
</comment>
<proteinExistence type="predicted"/>
<feature type="transmembrane region" description="Helical" evidence="2">
    <location>
        <begin position="126"/>
        <end position="150"/>
    </location>
</feature>
<feature type="region of interest" description="Disordered" evidence="1">
    <location>
        <begin position="1"/>
        <end position="22"/>
    </location>
</feature>
<evidence type="ECO:0000313" key="3">
    <source>
        <dbReference type="EMBL" id="PQO46171.1"/>
    </source>
</evidence>
<evidence type="ECO:0000256" key="2">
    <source>
        <dbReference type="SAM" id="Phobius"/>
    </source>
</evidence>